<reference evidence="3" key="1">
    <citation type="submission" date="2016-11" db="UniProtKB">
        <authorList>
            <consortium name="WormBaseParasite"/>
        </authorList>
    </citation>
    <scope>IDENTIFICATION</scope>
</reference>
<feature type="signal peptide" evidence="1">
    <location>
        <begin position="1"/>
        <end position="23"/>
    </location>
</feature>
<accession>A0A1I7ZJG5</accession>
<protein>
    <submittedName>
        <fullName evidence="3">SVWC domain-containing protein</fullName>
    </submittedName>
</protein>
<dbReference type="Proteomes" id="UP000095287">
    <property type="component" value="Unplaced"/>
</dbReference>
<feature type="chain" id="PRO_5009313537" evidence="1">
    <location>
        <begin position="24"/>
        <end position="92"/>
    </location>
</feature>
<name>A0A1I7ZJG5_9BILA</name>
<evidence type="ECO:0000313" key="2">
    <source>
        <dbReference type="Proteomes" id="UP000095287"/>
    </source>
</evidence>
<evidence type="ECO:0000256" key="1">
    <source>
        <dbReference type="SAM" id="SignalP"/>
    </source>
</evidence>
<proteinExistence type="predicted"/>
<dbReference type="AlphaFoldDB" id="A0A1I7ZJG5"/>
<keyword evidence="2" id="KW-1185">Reference proteome</keyword>
<evidence type="ECO:0000313" key="3">
    <source>
        <dbReference type="WBParaSite" id="L893_g27032.t1"/>
    </source>
</evidence>
<keyword evidence="1" id="KW-0732">Signal</keyword>
<organism evidence="2 3">
    <name type="scientific">Steinernema glaseri</name>
    <dbReference type="NCBI Taxonomy" id="37863"/>
    <lineage>
        <taxon>Eukaryota</taxon>
        <taxon>Metazoa</taxon>
        <taxon>Ecdysozoa</taxon>
        <taxon>Nematoda</taxon>
        <taxon>Chromadorea</taxon>
        <taxon>Rhabditida</taxon>
        <taxon>Tylenchina</taxon>
        <taxon>Panagrolaimomorpha</taxon>
        <taxon>Strongyloidoidea</taxon>
        <taxon>Steinernematidae</taxon>
        <taxon>Steinernema</taxon>
    </lineage>
</organism>
<sequence length="92" mass="10534">MKIYLFVLVSLALLLVAPLAVHGDKKCYEERHTLYSMIVGSSLECTPGYDEIWRKEKAVYCCCREGHMESSFLFPDSNFYYVCDSADTSSEE</sequence>
<dbReference type="WBParaSite" id="L893_g27032.t1">
    <property type="protein sequence ID" value="L893_g27032.t1"/>
    <property type="gene ID" value="L893_g27032"/>
</dbReference>